<dbReference type="InterPro" id="IPR006638">
    <property type="entry name" value="Elp3/MiaA/NifB-like_rSAM"/>
</dbReference>
<dbReference type="InterPro" id="IPR007197">
    <property type="entry name" value="rSAM"/>
</dbReference>
<keyword evidence="3" id="KW-0479">Metal-binding</keyword>
<evidence type="ECO:0000259" key="6">
    <source>
        <dbReference type="PROSITE" id="PS51918"/>
    </source>
</evidence>
<feature type="domain" description="Radical SAM core" evidence="6">
    <location>
        <begin position="11"/>
        <end position="240"/>
    </location>
</feature>
<keyword evidence="8" id="KW-1185">Reference proteome</keyword>
<organism evidence="7 8">
    <name type="scientific">Butyricicoccus intestinisimiae</name>
    <dbReference type="NCBI Taxonomy" id="2841509"/>
    <lineage>
        <taxon>Bacteria</taxon>
        <taxon>Bacillati</taxon>
        <taxon>Bacillota</taxon>
        <taxon>Clostridia</taxon>
        <taxon>Eubacteriales</taxon>
        <taxon>Butyricicoccaceae</taxon>
        <taxon>Butyricicoccus</taxon>
    </lineage>
</organism>
<gene>
    <name evidence="7" type="ORF">KQI75_12880</name>
</gene>
<dbReference type="SFLD" id="SFLDS00029">
    <property type="entry name" value="Radical_SAM"/>
    <property type="match status" value="1"/>
</dbReference>
<evidence type="ECO:0000256" key="3">
    <source>
        <dbReference type="ARBA" id="ARBA00022723"/>
    </source>
</evidence>
<proteinExistence type="predicted"/>
<keyword evidence="4" id="KW-0408">Iron</keyword>
<evidence type="ECO:0000256" key="4">
    <source>
        <dbReference type="ARBA" id="ARBA00023004"/>
    </source>
</evidence>
<sequence>MHYNGPVIRPQTDADSVFIEVTVGCTHDSCTFCNFYDGYPFRVAPLEQVEADLKEAAQYNPHAKKVWASGGNPYALSTEKLAVLAKLFKKYLPEGRISTYARVDDLLRRSVEDMRYLKQLGFEDIVVGIESGDDEVLTHTKKGYTAADILEGCKKLEQAGVDYRVIYLGGLAGHGKAHESAKKSAALLNQLHPYLMILTTLAILPGTELYDEWHAGIFQEVTERERLDEFRTLLANMNNEIVVFSATSTNSMPFVVHMPFEKAEIVQKLDAAIDSMTDEKEARIVESRHRMTSV</sequence>
<dbReference type="RefSeq" id="WP_216471242.1">
    <property type="nucleotide sequence ID" value="NZ_JAHLQI010000010.1"/>
</dbReference>
<evidence type="ECO:0000256" key="1">
    <source>
        <dbReference type="ARBA" id="ARBA00001966"/>
    </source>
</evidence>
<evidence type="ECO:0000313" key="7">
    <source>
        <dbReference type="EMBL" id="MBU5491497.1"/>
    </source>
</evidence>
<dbReference type="EMBL" id="JAHLQI010000010">
    <property type="protein sequence ID" value="MBU5491497.1"/>
    <property type="molecule type" value="Genomic_DNA"/>
</dbReference>
<dbReference type="Pfam" id="PF04055">
    <property type="entry name" value="Radical_SAM"/>
    <property type="match status" value="1"/>
</dbReference>
<evidence type="ECO:0000256" key="5">
    <source>
        <dbReference type="ARBA" id="ARBA00023014"/>
    </source>
</evidence>
<dbReference type="SFLD" id="SFLDG01095">
    <property type="entry name" value="Uncharacterised_Radical_SAM_Su"/>
    <property type="match status" value="1"/>
</dbReference>
<protein>
    <submittedName>
        <fullName evidence="7">Radical SAM protein</fullName>
    </submittedName>
</protein>
<evidence type="ECO:0000313" key="8">
    <source>
        <dbReference type="Proteomes" id="UP000783588"/>
    </source>
</evidence>
<dbReference type="SMART" id="SM00729">
    <property type="entry name" value="Elp3"/>
    <property type="match status" value="1"/>
</dbReference>
<dbReference type="SFLD" id="SFLDG01082">
    <property type="entry name" value="B12-binding_domain_containing"/>
    <property type="match status" value="1"/>
</dbReference>
<name>A0ABS6EWE0_9FIRM</name>
<dbReference type="Proteomes" id="UP000783588">
    <property type="component" value="Unassembled WGS sequence"/>
</dbReference>
<dbReference type="PROSITE" id="PS51918">
    <property type="entry name" value="RADICAL_SAM"/>
    <property type="match status" value="1"/>
</dbReference>
<dbReference type="PANTHER" id="PTHR43409">
    <property type="entry name" value="ANAEROBIC MAGNESIUM-PROTOPORPHYRIN IX MONOMETHYL ESTER CYCLASE-RELATED"/>
    <property type="match status" value="1"/>
</dbReference>
<dbReference type="CDD" id="cd01335">
    <property type="entry name" value="Radical_SAM"/>
    <property type="match status" value="1"/>
</dbReference>
<keyword evidence="5" id="KW-0411">Iron-sulfur</keyword>
<keyword evidence="2" id="KW-0949">S-adenosyl-L-methionine</keyword>
<dbReference type="InterPro" id="IPR051198">
    <property type="entry name" value="BchE-like"/>
</dbReference>
<evidence type="ECO:0000256" key="2">
    <source>
        <dbReference type="ARBA" id="ARBA00022691"/>
    </source>
</evidence>
<accession>A0ABS6EWE0</accession>
<dbReference type="PANTHER" id="PTHR43409:SF4">
    <property type="entry name" value="RADICAL SAM SUPERFAMILY PROTEIN"/>
    <property type="match status" value="1"/>
</dbReference>
<comment type="cofactor">
    <cofactor evidence="1">
        <name>[4Fe-4S] cluster</name>
        <dbReference type="ChEBI" id="CHEBI:49883"/>
    </cofactor>
</comment>
<reference evidence="7 8" key="1">
    <citation type="submission" date="2021-06" db="EMBL/GenBank/DDBJ databases">
        <authorList>
            <person name="Sun Q."/>
            <person name="Li D."/>
        </authorList>
    </citation>
    <scope>NUCLEOTIDE SEQUENCE [LARGE SCALE GENOMIC DNA]</scope>
    <source>
        <strain evidence="7 8">MSJd-7</strain>
    </source>
</reference>
<comment type="caution">
    <text evidence="7">The sequence shown here is derived from an EMBL/GenBank/DDBJ whole genome shotgun (WGS) entry which is preliminary data.</text>
</comment>